<evidence type="ECO:0000313" key="6">
    <source>
        <dbReference type="EMBL" id="CCY75860.1"/>
    </source>
</evidence>
<dbReference type="AlphaFoldDB" id="R5L9G5"/>
<dbReference type="GO" id="GO:0005524">
    <property type="term" value="F:ATP binding"/>
    <property type="evidence" value="ECO:0007669"/>
    <property type="project" value="UniProtKB-KW"/>
</dbReference>
<evidence type="ECO:0000259" key="5">
    <source>
        <dbReference type="PROSITE" id="PS00662"/>
    </source>
</evidence>
<dbReference type="CDD" id="cd01129">
    <property type="entry name" value="PulE-GspE-like"/>
    <property type="match status" value="1"/>
</dbReference>
<dbReference type="InterPro" id="IPR007831">
    <property type="entry name" value="T2SS_GspE_N"/>
</dbReference>
<feature type="domain" description="Bacterial type II secretion system protein E" evidence="5">
    <location>
        <begin position="386"/>
        <end position="400"/>
    </location>
</feature>
<keyword evidence="2" id="KW-0547">Nucleotide-binding</keyword>
<comment type="caution">
    <text evidence="6">The sequence shown here is derived from an EMBL/GenBank/DDBJ whole genome shotgun (WGS) entry which is preliminary data.</text>
</comment>
<dbReference type="EMBL" id="CAYU010000018">
    <property type="protein sequence ID" value="CCY75860.1"/>
    <property type="molecule type" value="Genomic_DNA"/>
</dbReference>
<dbReference type="FunFam" id="3.30.450.90:FF:000001">
    <property type="entry name" value="Type II secretion system ATPase GspE"/>
    <property type="match status" value="1"/>
</dbReference>
<dbReference type="InterPro" id="IPR001482">
    <property type="entry name" value="T2SS/T4SS_dom"/>
</dbReference>
<dbReference type="Gene3D" id="3.30.300.160">
    <property type="entry name" value="Type II secretion system, protein E, N-terminal domain"/>
    <property type="match status" value="1"/>
</dbReference>
<comment type="similarity">
    <text evidence="1">Belongs to the GSP E family.</text>
</comment>
<evidence type="ECO:0000256" key="2">
    <source>
        <dbReference type="ARBA" id="ARBA00022741"/>
    </source>
</evidence>
<proteinExistence type="inferred from homology"/>
<dbReference type="Pfam" id="PF05157">
    <property type="entry name" value="MshEN"/>
    <property type="match status" value="1"/>
</dbReference>
<evidence type="ECO:0000256" key="1">
    <source>
        <dbReference type="ARBA" id="ARBA00006611"/>
    </source>
</evidence>
<dbReference type="Gene3D" id="3.40.50.300">
    <property type="entry name" value="P-loop containing nucleotide triphosphate hydrolases"/>
    <property type="match status" value="1"/>
</dbReference>
<dbReference type="PROSITE" id="PS00662">
    <property type="entry name" value="T2SP_E"/>
    <property type="match status" value="1"/>
</dbReference>
<dbReference type="Gene3D" id="3.30.450.90">
    <property type="match status" value="1"/>
</dbReference>
<dbReference type="SUPFAM" id="SSF160246">
    <property type="entry name" value="EspE N-terminal domain-like"/>
    <property type="match status" value="1"/>
</dbReference>
<dbReference type="SUPFAM" id="SSF52540">
    <property type="entry name" value="P-loop containing nucleoside triphosphate hydrolases"/>
    <property type="match status" value="1"/>
</dbReference>
<keyword evidence="3" id="KW-0067">ATP-binding</keyword>
<evidence type="ECO:0000256" key="4">
    <source>
        <dbReference type="SAM" id="MobiDB-lite"/>
    </source>
</evidence>
<protein>
    <submittedName>
        <fullName evidence="6">Type IV pilus assembly protein PilB</fullName>
    </submittedName>
</protein>
<dbReference type="Pfam" id="PF00437">
    <property type="entry name" value="T2SSE"/>
    <property type="match status" value="1"/>
</dbReference>
<dbReference type="PANTHER" id="PTHR30258:SF1">
    <property type="entry name" value="PROTEIN TRANSPORT PROTEIN HOFB HOMOLOG"/>
    <property type="match status" value="1"/>
</dbReference>
<dbReference type="InterPro" id="IPR027417">
    <property type="entry name" value="P-loop_NTPase"/>
</dbReference>
<dbReference type="PANTHER" id="PTHR30258">
    <property type="entry name" value="TYPE II SECRETION SYSTEM PROTEIN GSPE-RELATED"/>
    <property type="match status" value="1"/>
</dbReference>
<reference evidence="6" key="1">
    <citation type="submission" date="2012-11" db="EMBL/GenBank/DDBJ databases">
        <title>Dependencies among metagenomic species, viruses, plasmids and units of genetic variation.</title>
        <authorList>
            <person name="Nielsen H.B."/>
            <person name="Almeida M."/>
            <person name="Juncker A.S."/>
            <person name="Rasmussen S."/>
            <person name="Li J."/>
            <person name="Sunagawa S."/>
            <person name="Plichta D."/>
            <person name="Gautier L."/>
            <person name="Le Chatelier E."/>
            <person name="Peletier E."/>
            <person name="Bonde I."/>
            <person name="Nielsen T."/>
            <person name="Manichanh C."/>
            <person name="Arumugam M."/>
            <person name="Batto J."/>
            <person name="Santos M.B.Q.D."/>
            <person name="Blom N."/>
            <person name="Borruel N."/>
            <person name="Burgdorf K.S."/>
            <person name="Boumezbeur F."/>
            <person name="Casellas F."/>
            <person name="Dore J."/>
            <person name="Guarner F."/>
            <person name="Hansen T."/>
            <person name="Hildebrand F."/>
            <person name="Kaas R.S."/>
            <person name="Kennedy S."/>
            <person name="Kristiansen K."/>
            <person name="Kultima J.R."/>
            <person name="Leonard P."/>
            <person name="Levenez F."/>
            <person name="Lund O."/>
            <person name="Moumen B."/>
            <person name="Le Paslier D."/>
            <person name="Pons N."/>
            <person name="Pedersen O."/>
            <person name="Prifti E."/>
            <person name="Qin J."/>
            <person name="Raes J."/>
            <person name="Tap J."/>
            <person name="Tims S."/>
            <person name="Ussery D.W."/>
            <person name="Yamada T."/>
            <person name="MetaHit consortium"/>
            <person name="Renault P."/>
            <person name="Sicheritz-Ponten T."/>
            <person name="Bork P."/>
            <person name="Wang J."/>
            <person name="Brunak S."/>
            <person name="Ehrlich S.D."/>
        </authorList>
    </citation>
    <scope>NUCLEOTIDE SEQUENCE [LARGE SCALE GENOMIC DNA]</scope>
</reference>
<evidence type="ECO:0000313" key="7">
    <source>
        <dbReference type="Proteomes" id="UP000018300"/>
    </source>
</evidence>
<dbReference type="GO" id="GO:0016887">
    <property type="term" value="F:ATP hydrolysis activity"/>
    <property type="evidence" value="ECO:0007669"/>
    <property type="project" value="TreeGrafter"/>
</dbReference>
<dbReference type="InterPro" id="IPR037257">
    <property type="entry name" value="T2SS_E_N_sf"/>
</dbReference>
<feature type="region of interest" description="Disordered" evidence="4">
    <location>
        <begin position="162"/>
        <end position="181"/>
    </location>
</feature>
<dbReference type="GO" id="GO:0005886">
    <property type="term" value="C:plasma membrane"/>
    <property type="evidence" value="ECO:0007669"/>
    <property type="project" value="TreeGrafter"/>
</dbReference>
<dbReference type="FunFam" id="3.40.50.300:FF:000398">
    <property type="entry name" value="Type IV pilus assembly ATPase PilB"/>
    <property type="match status" value="1"/>
</dbReference>
<sequence>MAYNRKRLRLGELLLENNLITEEQLNIALEEQKAKGIKLGEAIIGLGYVTQDAINDLLCQQLNIDFVDLRKIEIDDSIARMVGEKVVRKYMLLPFALDDRQANVIKVAMEDPMNIMAIDDIGIITGMTVQPYLSTHAYISTAIDKLYGKSQANAIAEQFMKEQGSGDDADNAEENKRQEDVDNSPVVKLVNNIIEGGVRQRASDIHIEPFEYNVRVRYRIDGVLREIISYDRALYAAIIARLKVISGMDISEKRKPQDGRITITVDRREYDIRVSNLPTVFGEKVVMRLASKEGFKRDKKDLGLSPTDLVKFDNILRNPHGIILVTGPTGSGKSTTLYTALSELASDEVNIITVEDPVEANVDNVNQVQVNVKANLTFASALRSILRQDPDIIMIGEIRDGETAEIAVKASITGHLVVSTLHTNSTAASISRLIDMGIEPYLLGDSLVGIIAQRLVRRLCPECKEPYEADEEEKRVLKVPQNEPLKLYKACGCEACGNTGYYGRIGVYEIMPISRKIKNLIASGANADEITAQAVTEGMNTLRMSASNYVKQGLTSFSEMMKITYETDDTN</sequence>
<dbReference type="Proteomes" id="UP000018300">
    <property type="component" value="Unassembled WGS sequence"/>
</dbReference>
<organism evidence="6 7">
    <name type="scientific">Eshraghiella crossota CAG:259</name>
    <dbReference type="NCBI Taxonomy" id="1263062"/>
    <lineage>
        <taxon>Bacteria</taxon>
        <taxon>Bacillati</taxon>
        <taxon>Bacillota</taxon>
        <taxon>Clostridia</taxon>
        <taxon>Lachnospirales</taxon>
        <taxon>Lachnospiraceae</taxon>
        <taxon>Eshraghiella</taxon>
    </lineage>
</organism>
<evidence type="ECO:0000256" key="3">
    <source>
        <dbReference type="ARBA" id="ARBA00022840"/>
    </source>
</evidence>
<gene>
    <name evidence="6" type="ORF">BN569_01763</name>
</gene>
<accession>R5L9G5</accession>
<name>R5L9G5_9FIRM</name>